<dbReference type="Pfam" id="PF01120">
    <property type="entry name" value="Alpha_L_fucos"/>
    <property type="match status" value="1"/>
</dbReference>
<accession>A0A3D9L153</accession>
<evidence type="ECO:0000256" key="1">
    <source>
        <dbReference type="ARBA" id="ARBA00004071"/>
    </source>
</evidence>
<dbReference type="InterPro" id="IPR016286">
    <property type="entry name" value="FUC_metazoa-typ"/>
</dbReference>
<evidence type="ECO:0000259" key="9">
    <source>
        <dbReference type="Pfam" id="PF16757"/>
    </source>
</evidence>
<dbReference type="InterPro" id="IPR031919">
    <property type="entry name" value="Fucosidase_C"/>
</dbReference>
<dbReference type="PRINTS" id="PR00741">
    <property type="entry name" value="GLHYDRLASE29"/>
</dbReference>
<dbReference type="Gene3D" id="3.30.70.100">
    <property type="match status" value="1"/>
</dbReference>
<dbReference type="SMART" id="SM00812">
    <property type="entry name" value="Alpha_L_fucos"/>
    <property type="match status" value="1"/>
</dbReference>
<organism evidence="10 11">
    <name type="scientific">Marinoscillum furvescens DSM 4134</name>
    <dbReference type="NCBI Taxonomy" id="1122208"/>
    <lineage>
        <taxon>Bacteria</taxon>
        <taxon>Pseudomonadati</taxon>
        <taxon>Bacteroidota</taxon>
        <taxon>Cytophagia</taxon>
        <taxon>Cytophagales</taxon>
        <taxon>Reichenbachiellaceae</taxon>
        <taxon>Marinoscillum</taxon>
    </lineage>
</organism>
<dbReference type="InterPro" id="IPR011008">
    <property type="entry name" value="Dimeric_a/b-barrel"/>
</dbReference>
<dbReference type="EMBL" id="QREG01000014">
    <property type="protein sequence ID" value="RED96550.1"/>
    <property type="molecule type" value="Genomic_DNA"/>
</dbReference>
<dbReference type="GO" id="GO:0004560">
    <property type="term" value="F:alpha-L-fucosidase activity"/>
    <property type="evidence" value="ECO:0007669"/>
    <property type="project" value="InterPro"/>
</dbReference>
<keyword evidence="5" id="KW-0378">Hydrolase</keyword>
<evidence type="ECO:0000259" key="8">
    <source>
        <dbReference type="Pfam" id="PF01120"/>
    </source>
</evidence>
<dbReference type="GO" id="GO:0006004">
    <property type="term" value="P:fucose metabolic process"/>
    <property type="evidence" value="ECO:0007669"/>
    <property type="project" value="InterPro"/>
</dbReference>
<evidence type="ECO:0000256" key="5">
    <source>
        <dbReference type="ARBA" id="ARBA00022801"/>
    </source>
</evidence>
<keyword evidence="11" id="KW-1185">Reference proteome</keyword>
<dbReference type="PANTHER" id="PTHR10030">
    <property type="entry name" value="ALPHA-L-FUCOSIDASE"/>
    <property type="match status" value="1"/>
</dbReference>
<dbReference type="InterPro" id="IPR017853">
    <property type="entry name" value="GH"/>
</dbReference>
<dbReference type="RefSeq" id="WP_115868841.1">
    <property type="nucleotide sequence ID" value="NZ_QREG01000014.1"/>
</dbReference>
<dbReference type="OrthoDB" id="107551at2"/>
<feature type="chain" id="PRO_5017790092" description="alpha-L-fucosidase" evidence="7">
    <location>
        <begin position="24"/>
        <end position="705"/>
    </location>
</feature>
<reference evidence="10 11" key="1">
    <citation type="submission" date="2018-07" db="EMBL/GenBank/DDBJ databases">
        <title>Genomic Encyclopedia of Type Strains, Phase IV (KMG-IV): sequencing the most valuable type-strain genomes for metagenomic binning, comparative biology and taxonomic classification.</title>
        <authorList>
            <person name="Goeker M."/>
        </authorList>
    </citation>
    <scope>NUCLEOTIDE SEQUENCE [LARGE SCALE GENOMIC DNA]</scope>
    <source>
        <strain evidence="10 11">DSM 4134</strain>
    </source>
</reference>
<comment type="similarity">
    <text evidence="2">Belongs to the glycosyl hydrolase 29 family.</text>
</comment>
<dbReference type="SUPFAM" id="SSF51445">
    <property type="entry name" value="(Trans)glycosidases"/>
    <property type="match status" value="1"/>
</dbReference>
<dbReference type="PROSITE" id="PS51257">
    <property type="entry name" value="PROKAR_LIPOPROTEIN"/>
    <property type="match status" value="1"/>
</dbReference>
<dbReference type="GO" id="GO:0016139">
    <property type="term" value="P:glycoside catabolic process"/>
    <property type="evidence" value="ECO:0007669"/>
    <property type="project" value="TreeGrafter"/>
</dbReference>
<dbReference type="InterPro" id="IPR000933">
    <property type="entry name" value="Glyco_hydro_29"/>
</dbReference>
<dbReference type="Gene3D" id="3.20.20.80">
    <property type="entry name" value="Glycosidases"/>
    <property type="match status" value="1"/>
</dbReference>
<protein>
    <recommendedName>
        <fullName evidence="3">alpha-L-fucosidase</fullName>
        <ecNumber evidence="3">3.2.1.51</ecNumber>
    </recommendedName>
</protein>
<evidence type="ECO:0000256" key="4">
    <source>
        <dbReference type="ARBA" id="ARBA00022729"/>
    </source>
</evidence>
<dbReference type="Pfam" id="PF16757">
    <property type="entry name" value="Fucosidase_C"/>
    <property type="match status" value="1"/>
</dbReference>
<gene>
    <name evidence="10" type="ORF">C7460_1148</name>
</gene>
<evidence type="ECO:0000256" key="7">
    <source>
        <dbReference type="SAM" id="SignalP"/>
    </source>
</evidence>
<dbReference type="InterPro" id="IPR057739">
    <property type="entry name" value="Glyco_hydro_29_N"/>
</dbReference>
<dbReference type="SUPFAM" id="SSF54909">
    <property type="entry name" value="Dimeric alpha+beta barrel"/>
    <property type="match status" value="1"/>
</dbReference>
<evidence type="ECO:0000256" key="6">
    <source>
        <dbReference type="ARBA" id="ARBA00023295"/>
    </source>
</evidence>
<dbReference type="PANTHER" id="PTHR10030:SF37">
    <property type="entry name" value="ALPHA-L-FUCOSIDASE-RELATED"/>
    <property type="match status" value="1"/>
</dbReference>
<feature type="signal peptide" evidence="7">
    <location>
        <begin position="1"/>
        <end position="23"/>
    </location>
</feature>
<comment type="caution">
    <text evidence="10">The sequence shown here is derived from an EMBL/GenBank/DDBJ whole genome shotgun (WGS) entry which is preliminary data.</text>
</comment>
<dbReference type="GO" id="GO:0005764">
    <property type="term" value="C:lysosome"/>
    <property type="evidence" value="ECO:0007669"/>
    <property type="project" value="TreeGrafter"/>
</dbReference>
<evidence type="ECO:0000313" key="10">
    <source>
        <dbReference type="EMBL" id="RED96550.1"/>
    </source>
</evidence>
<dbReference type="Proteomes" id="UP000256779">
    <property type="component" value="Unassembled WGS sequence"/>
</dbReference>
<name>A0A3D9L153_MARFU</name>
<dbReference type="EC" id="3.2.1.51" evidence="3"/>
<proteinExistence type="inferred from homology"/>
<evidence type="ECO:0000313" key="11">
    <source>
        <dbReference type="Proteomes" id="UP000256779"/>
    </source>
</evidence>
<dbReference type="GO" id="GO:0016857">
    <property type="term" value="F:racemase and epimerase activity, acting on carbohydrates and derivatives"/>
    <property type="evidence" value="ECO:0007669"/>
    <property type="project" value="InterPro"/>
</dbReference>
<sequence>MNPFKSLYSILLLTFLFGACDQADPLKARRFSFVLPTDANLLSILENTPDGLETEVYKTDEHTFLLVDAPSDYDLSRLRKAFSGNSEIQDLLKSPLERIYKLEQQANYSAQNGQLITREQQDSKRYVLTLEIVNDLNLLKMYKHVHSMGMAWPEITENMKTVGIRDMEIYLDGYRAFLVMDTKPDFEWEDEGEQWGTLPREKEWQEYVAKFQKVDPQSKAAEKWAAMKRITAYQASWESLSNYEIPQWMKDSKFGIFIHWGPNSVPEMHTDWYSRWMYLDSGRVDHMTGEKTSDTPHPAHVFHKENFGDPKKFGFKDLIPMWTMEKFDPKEWVSIFKQSGAQYVVPVAEHHDGFALYESSITPYHAVAMGPKTDVLKALTDEIKKQGLICGVSSHLAFNWNFYTQKPHFDTWDPQYADLYAPRHEPYSPASEEWLAETWWPRTKEIIDNYQPDILWFDFYLDRPEFAPYHKKLAAYYYNSGLKRNQTVVLQTKNLRYQSYREGTHMLDLERSKMDSLRSEYWQTDTSIGKNSWFYTKNWIPKAPGDLIADLMDIVSKNGCLLLNIGPRKDGIIPDDQKETLLAIGEWLKVNGEAVYGSSYWRTFGEGPTETATGHLSEDKNSGFTQEDIRFTKNNGFLYATVLAPPTRDITIRSLSTDQLSIQSIELLGYDGSITYQQNADGLSIKRPKSTQLQHAWVFKITPSK</sequence>
<evidence type="ECO:0000256" key="3">
    <source>
        <dbReference type="ARBA" id="ARBA00012662"/>
    </source>
</evidence>
<evidence type="ECO:0000256" key="2">
    <source>
        <dbReference type="ARBA" id="ARBA00007951"/>
    </source>
</evidence>
<dbReference type="AlphaFoldDB" id="A0A3D9L153"/>
<dbReference type="InterPro" id="IPR013780">
    <property type="entry name" value="Glyco_hydro_b"/>
</dbReference>
<comment type="function">
    <text evidence="1">Alpha-L-fucosidase is responsible for hydrolyzing the alpha-1,6-linked fucose joined to the reducing-end N-acetylglucosamine of the carbohydrate moieties of glycoproteins.</text>
</comment>
<keyword evidence="4 7" id="KW-0732">Signal</keyword>
<feature type="domain" description="Alpha-L-fucosidase C-terminal" evidence="9">
    <location>
        <begin position="625"/>
        <end position="702"/>
    </location>
</feature>
<dbReference type="Gene3D" id="2.60.40.1180">
    <property type="entry name" value="Golgi alpha-mannosidase II"/>
    <property type="match status" value="1"/>
</dbReference>
<keyword evidence="6" id="KW-0326">Glycosidase</keyword>
<feature type="domain" description="Glycoside hydrolase family 29 N-terminal" evidence="8">
    <location>
        <begin position="227"/>
        <end position="593"/>
    </location>
</feature>